<reference evidence="5" key="1">
    <citation type="submission" date="2016-11" db="UniProtKB">
        <authorList>
            <consortium name="WormBaseParasite"/>
        </authorList>
    </citation>
    <scope>IDENTIFICATION</scope>
</reference>
<evidence type="ECO:0000256" key="2">
    <source>
        <dbReference type="PROSITE-ProRule" id="PRU00191"/>
    </source>
</evidence>
<dbReference type="GO" id="GO:0046854">
    <property type="term" value="P:phosphatidylinositol phosphate biosynthetic process"/>
    <property type="evidence" value="ECO:0007669"/>
    <property type="project" value="TreeGrafter"/>
</dbReference>
<dbReference type="PANTHER" id="PTHR10155:SF10">
    <property type="entry name" value="PI3K21B, ISOFORM B"/>
    <property type="match status" value="1"/>
</dbReference>
<dbReference type="GO" id="GO:0005942">
    <property type="term" value="C:phosphatidylinositol 3-kinase complex"/>
    <property type="evidence" value="ECO:0007669"/>
    <property type="project" value="TreeGrafter"/>
</dbReference>
<evidence type="ECO:0000259" key="3">
    <source>
        <dbReference type="PROSITE" id="PS50001"/>
    </source>
</evidence>
<feature type="domain" description="SH2" evidence="3">
    <location>
        <begin position="20"/>
        <end position="114"/>
    </location>
</feature>
<accession>A0A1I7T8D9</accession>
<protein>
    <submittedName>
        <fullName evidence="5">SH2 domain-containing protein</fullName>
    </submittedName>
</protein>
<keyword evidence="4" id="KW-1185">Reference proteome</keyword>
<keyword evidence="1 2" id="KW-0727">SH2 domain</keyword>
<name>A0A1I7T8D9_9PELO</name>
<sequence>MATTPGTPHGPSHSLMEQSYYWADADRSAVSKALADMPDGSFIVRNASTPGDFTLSVRFSGQVKLLRIVVKDGKCGFNLDSLTHDSVTKLIDFHRNISLNIFNDALDVRLLYPVSVRRNSQNGKPFFKKGHLQQRMILAAKNDHDWRERLEMEHLRAVHLAFERGAKLYDSAHQEMERAESLYHALNQSVRDNEIKSEKLKSVLTENCQVVREVDESKSTSEMLKDVFKNNNKFLRESIRRIDAELHSSSEKKRLYQ</sequence>
<organism evidence="4 5">
    <name type="scientific">Caenorhabditis tropicalis</name>
    <dbReference type="NCBI Taxonomy" id="1561998"/>
    <lineage>
        <taxon>Eukaryota</taxon>
        <taxon>Metazoa</taxon>
        <taxon>Ecdysozoa</taxon>
        <taxon>Nematoda</taxon>
        <taxon>Chromadorea</taxon>
        <taxon>Rhabditida</taxon>
        <taxon>Rhabditina</taxon>
        <taxon>Rhabditomorpha</taxon>
        <taxon>Rhabditoidea</taxon>
        <taxon>Rhabditidae</taxon>
        <taxon>Peloderinae</taxon>
        <taxon>Caenorhabditis</taxon>
    </lineage>
</organism>
<dbReference type="AlphaFoldDB" id="A0A1I7T8D9"/>
<proteinExistence type="predicted"/>
<dbReference type="WBParaSite" id="Csp11.Scaffold542.g3420.t1">
    <property type="protein sequence ID" value="Csp11.Scaffold542.g3420.t1"/>
    <property type="gene ID" value="Csp11.Scaffold542.g3420"/>
</dbReference>
<dbReference type="Pfam" id="PF00017">
    <property type="entry name" value="SH2"/>
    <property type="match status" value="1"/>
</dbReference>
<evidence type="ECO:0000256" key="1">
    <source>
        <dbReference type="ARBA" id="ARBA00022999"/>
    </source>
</evidence>
<evidence type="ECO:0000313" key="4">
    <source>
        <dbReference type="Proteomes" id="UP000095282"/>
    </source>
</evidence>
<dbReference type="eggNOG" id="KOG4637">
    <property type="taxonomic scope" value="Eukaryota"/>
</dbReference>
<dbReference type="PANTHER" id="PTHR10155">
    <property type="entry name" value="PHOSPHATIDYLINOSITOL 3-KINASE REGULATORY SUBUNIT"/>
    <property type="match status" value="1"/>
</dbReference>
<dbReference type="InterPro" id="IPR000980">
    <property type="entry name" value="SH2"/>
</dbReference>
<dbReference type="GO" id="GO:0046935">
    <property type="term" value="F:1-phosphatidylinositol-3-kinase regulator activity"/>
    <property type="evidence" value="ECO:0007669"/>
    <property type="project" value="TreeGrafter"/>
</dbReference>
<evidence type="ECO:0000313" key="5">
    <source>
        <dbReference type="WBParaSite" id="Csp11.Scaffold542.g3420.t1"/>
    </source>
</evidence>
<dbReference type="Gene3D" id="3.30.505.10">
    <property type="entry name" value="SH2 domain"/>
    <property type="match status" value="1"/>
</dbReference>
<dbReference type="PROSITE" id="PS50001">
    <property type="entry name" value="SH2"/>
    <property type="match status" value="1"/>
</dbReference>
<dbReference type="SMART" id="SM00252">
    <property type="entry name" value="SH2"/>
    <property type="match status" value="1"/>
</dbReference>
<dbReference type="STRING" id="1561998.A0A1I7T8D9"/>
<dbReference type="Proteomes" id="UP000095282">
    <property type="component" value="Unplaced"/>
</dbReference>
<dbReference type="SUPFAM" id="SSF55550">
    <property type="entry name" value="SH2 domain"/>
    <property type="match status" value="1"/>
</dbReference>
<dbReference type="InterPro" id="IPR036860">
    <property type="entry name" value="SH2_dom_sf"/>
</dbReference>
<dbReference type="GO" id="GO:0008286">
    <property type="term" value="P:insulin receptor signaling pathway"/>
    <property type="evidence" value="ECO:0007669"/>
    <property type="project" value="TreeGrafter"/>
</dbReference>